<evidence type="ECO:0000256" key="1">
    <source>
        <dbReference type="ARBA" id="ARBA00022801"/>
    </source>
</evidence>
<evidence type="ECO:0000259" key="4">
    <source>
        <dbReference type="SMART" id="SM00939"/>
    </source>
</evidence>
<dbReference type="Gene3D" id="1.10.3020.10">
    <property type="entry name" value="alpha-amino acid ester hydrolase ( Helical cap domain)"/>
    <property type="match status" value="1"/>
</dbReference>
<keyword evidence="6" id="KW-1185">Reference proteome</keyword>
<feature type="region of interest" description="Disordered" evidence="2">
    <location>
        <begin position="145"/>
        <end position="164"/>
    </location>
</feature>
<dbReference type="SUPFAM" id="SSF49785">
    <property type="entry name" value="Galactose-binding domain-like"/>
    <property type="match status" value="1"/>
</dbReference>
<dbReference type="InterPro" id="IPR008979">
    <property type="entry name" value="Galactose-bd-like_sf"/>
</dbReference>
<evidence type="ECO:0000256" key="2">
    <source>
        <dbReference type="SAM" id="MobiDB-lite"/>
    </source>
</evidence>
<reference evidence="5 6" key="1">
    <citation type="submission" date="2021-03" db="EMBL/GenBank/DDBJ databases">
        <title>Fibrella sp. HMF5036 genome sequencing and assembly.</title>
        <authorList>
            <person name="Kang H."/>
            <person name="Kim H."/>
            <person name="Bae S."/>
            <person name="Joh K."/>
        </authorList>
    </citation>
    <scope>NUCLEOTIDE SEQUENCE [LARGE SCALE GENOMIC DNA]</scope>
    <source>
        <strain evidence="5 6">HMF5036</strain>
    </source>
</reference>
<dbReference type="InterPro" id="IPR050585">
    <property type="entry name" value="Xaa-Pro_dipeptidyl-ppase/CocE"/>
</dbReference>
<gene>
    <name evidence="5" type="ORF">J2I48_10350</name>
</gene>
<accession>A0A939G756</accession>
<keyword evidence="1 5" id="KW-0378">Hydrolase</keyword>
<dbReference type="GO" id="GO:0008239">
    <property type="term" value="F:dipeptidyl-peptidase activity"/>
    <property type="evidence" value="ECO:0007669"/>
    <property type="project" value="InterPro"/>
</dbReference>
<evidence type="ECO:0000256" key="3">
    <source>
        <dbReference type="SAM" id="SignalP"/>
    </source>
</evidence>
<dbReference type="Proteomes" id="UP000664795">
    <property type="component" value="Unassembled WGS sequence"/>
</dbReference>
<dbReference type="Gene3D" id="2.60.120.260">
    <property type="entry name" value="Galactose-binding domain-like"/>
    <property type="match status" value="1"/>
</dbReference>
<dbReference type="EMBL" id="JAFMYU010000006">
    <property type="protein sequence ID" value="MBO0931397.1"/>
    <property type="molecule type" value="Genomic_DNA"/>
</dbReference>
<comment type="caution">
    <text evidence="5">The sequence shown here is derived from an EMBL/GenBank/DDBJ whole genome shotgun (WGS) entry which is preliminary data.</text>
</comment>
<dbReference type="PANTHER" id="PTHR43056:SF10">
    <property type="entry name" value="COCE_NOND FAMILY, PUTATIVE (AFU_ORTHOLOGUE AFUA_7G00600)-RELATED"/>
    <property type="match status" value="1"/>
</dbReference>
<dbReference type="SUPFAM" id="SSF53474">
    <property type="entry name" value="alpha/beta-Hydrolases"/>
    <property type="match status" value="1"/>
</dbReference>
<dbReference type="InterPro" id="IPR029058">
    <property type="entry name" value="AB_hydrolase_fold"/>
</dbReference>
<dbReference type="SMART" id="SM00939">
    <property type="entry name" value="PepX_C"/>
    <property type="match status" value="1"/>
</dbReference>
<dbReference type="PANTHER" id="PTHR43056">
    <property type="entry name" value="PEPTIDASE S9 PROLYL OLIGOPEPTIDASE"/>
    <property type="match status" value="1"/>
</dbReference>
<proteinExistence type="predicted"/>
<dbReference type="RefSeq" id="WP_207335358.1">
    <property type="nucleotide sequence ID" value="NZ_JAFMYU010000006.1"/>
</dbReference>
<dbReference type="Pfam" id="PF08530">
    <property type="entry name" value="PepX_C"/>
    <property type="match status" value="1"/>
</dbReference>
<organism evidence="5 6">
    <name type="scientific">Fibrella aquatilis</name>
    <dbReference type="NCBI Taxonomy" id="2817059"/>
    <lineage>
        <taxon>Bacteria</taxon>
        <taxon>Pseudomonadati</taxon>
        <taxon>Bacteroidota</taxon>
        <taxon>Cytophagia</taxon>
        <taxon>Cytophagales</taxon>
        <taxon>Spirosomataceae</taxon>
        <taxon>Fibrella</taxon>
    </lineage>
</organism>
<feature type="signal peptide" evidence="3">
    <location>
        <begin position="1"/>
        <end position="21"/>
    </location>
</feature>
<evidence type="ECO:0000313" key="6">
    <source>
        <dbReference type="Proteomes" id="UP000664795"/>
    </source>
</evidence>
<dbReference type="Gene3D" id="3.40.50.1820">
    <property type="entry name" value="alpha/beta hydrolase"/>
    <property type="match status" value="1"/>
</dbReference>
<feature type="compositionally biased region" description="Polar residues" evidence="2">
    <location>
        <begin position="147"/>
        <end position="161"/>
    </location>
</feature>
<dbReference type="NCBIfam" id="TIGR00976">
    <property type="entry name" value="CocE_NonD"/>
    <property type="match status" value="1"/>
</dbReference>
<dbReference type="AlphaFoldDB" id="A0A939G756"/>
<evidence type="ECO:0000313" key="5">
    <source>
        <dbReference type="EMBL" id="MBO0931397.1"/>
    </source>
</evidence>
<dbReference type="InterPro" id="IPR005674">
    <property type="entry name" value="CocE/Ser_esterase"/>
</dbReference>
<name>A0A939G756_9BACT</name>
<feature type="domain" description="Xaa-Pro dipeptidyl-peptidase C-terminal" evidence="4">
    <location>
        <begin position="405"/>
        <end position="664"/>
    </location>
</feature>
<dbReference type="Pfam" id="PF02129">
    <property type="entry name" value="Peptidase_S15"/>
    <property type="match status" value="2"/>
</dbReference>
<keyword evidence="3" id="KW-0732">Signal</keyword>
<protein>
    <submittedName>
        <fullName evidence="5">CocE/NonD family hydrolase</fullName>
    </submittedName>
</protein>
<dbReference type="InterPro" id="IPR013736">
    <property type="entry name" value="Xaa-Pro_dipept_C"/>
</dbReference>
<feature type="chain" id="PRO_5037852456" evidence="3">
    <location>
        <begin position="22"/>
        <end position="669"/>
    </location>
</feature>
<dbReference type="InterPro" id="IPR000383">
    <property type="entry name" value="Xaa-Pro-like_dom"/>
</dbReference>
<sequence>MLLRFLLTLLISTTVLLPALAQSPTDSAFVRANYVKLDRQITMRDGVKLYTLIYVPKDAATTKPYPFLMQRTPYSAGPYGETTYPKRGPGPSAELSREKYIFVYQDVRGRYMSEGNFEEMTPHISGIIRSDKGLSKKELRKKYARRNTWNEPTDSSKTSGWIRNLSPVGPIDESTDTYDTVEWLLKNVPNNNGRVGITGISYPGFYASAALPNAHPAIKAVSPQAPVTDEFAGDDARHNGAFFLLDNFSFMNEFDAPRKGPVADYPELFAFNPADVYAFFLKLGPVKNANGPAYYNQQSKIWNEYLTHETYDAYWQARNIRPHLNMVRPGSTPPATLVVGGWYDAEDLFGALNTYVTLEQRAGNQNQLVMGPWTHGGWARGDFSRFGDFEFGQNTAKTFRDSVETPFFNFYLKDKGTYSPTEARVFDTGTNQWRTFAQWPPQNTTEQPLYLGSNSGLSTSESTTPARFEYVSDPTKPVPYTDGIWPRRNNAYMIEDQRFAARRPDVLVFQTEPLTADITLAGPISVDLRVALSSTDADFIVKLIDVLPDTAANPKPVAGAKPVTMAGYQRLVRADILRGKFRNSFERPEAFVPGQPTPVAFMLNDALHTFRKGHRLMIQVQSSWFPLVDRNPQTFVNISQAGEADFKKATITLLSEPGNASVIRLPLLR</sequence>